<feature type="domain" description="Glycosyltransferase 2-like" evidence="1">
    <location>
        <begin position="12"/>
        <end position="120"/>
    </location>
</feature>
<keyword evidence="2" id="KW-0808">Transferase</keyword>
<comment type="caution">
    <text evidence="2">The sequence shown here is derived from an EMBL/GenBank/DDBJ whole genome shotgun (WGS) entry which is preliminary data.</text>
</comment>
<evidence type="ECO:0000259" key="1">
    <source>
        <dbReference type="Pfam" id="PF00535"/>
    </source>
</evidence>
<dbReference type="InterPro" id="IPR050834">
    <property type="entry name" value="Glycosyltransf_2"/>
</dbReference>
<dbReference type="Gene3D" id="3.90.550.10">
    <property type="entry name" value="Spore Coat Polysaccharide Biosynthesis Protein SpsA, Chain A"/>
    <property type="match status" value="1"/>
</dbReference>
<dbReference type="InterPro" id="IPR029044">
    <property type="entry name" value="Nucleotide-diphossugar_trans"/>
</dbReference>
<dbReference type="Pfam" id="PF00535">
    <property type="entry name" value="Glycos_transf_2"/>
    <property type="match status" value="1"/>
</dbReference>
<protein>
    <submittedName>
        <fullName evidence="2">Glycosyltransferase family 2 protein</fullName>
    </submittedName>
</protein>
<evidence type="ECO:0000313" key="2">
    <source>
        <dbReference type="EMBL" id="TFV80302.1"/>
    </source>
</evidence>
<name>A0A4Y9PLR4_9BRAD</name>
<dbReference type="AlphaFoldDB" id="A0A4Y9PLR4"/>
<dbReference type="InterPro" id="IPR001173">
    <property type="entry name" value="Glyco_trans_2-like"/>
</dbReference>
<dbReference type="PANTHER" id="PTHR43685">
    <property type="entry name" value="GLYCOSYLTRANSFERASE"/>
    <property type="match status" value="1"/>
</dbReference>
<sequence>MSVRSPPIPRLTIIIPVRNRQELGERALRSAAAQSVSQTEIVVVDDGSEPPFEIPSDLRSNESIRLLRQPVNLGAASARNTGIGSAGADWIAFLDSDDYWLPGTLAPRLERAEVDFAVDRNPLAVHAAGFILESSFAKRLETRIPRESDDSLDFASACWFAPGSTLLARKEAFDRIGPYDAELRRLEDLDWFLRLALHGGSLKVWDKPTALIADESQFPGLHLTQAIARLNRKYLAKGSPDRLSGKLARRLSAYLNIERAAFCLTQGRWLGLLFYLGWSLGQVPRTTLHLSRFWRFEAPPPDIRPAGDVSERKRELSTSR</sequence>
<dbReference type="SUPFAM" id="SSF53448">
    <property type="entry name" value="Nucleotide-diphospho-sugar transferases"/>
    <property type="match status" value="1"/>
</dbReference>
<organism evidence="2 3">
    <name type="scientific">Bradyrhizobium frederickii</name>
    <dbReference type="NCBI Taxonomy" id="2560054"/>
    <lineage>
        <taxon>Bacteria</taxon>
        <taxon>Pseudomonadati</taxon>
        <taxon>Pseudomonadota</taxon>
        <taxon>Alphaproteobacteria</taxon>
        <taxon>Hyphomicrobiales</taxon>
        <taxon>Nitrobacteraceae</taxon>
        <taxon>Bradyrhizobium</taxon>
    </lineage>
</organism>
<reference evidence="2 3" key="1">
    <citation type="submission" date="2019-03" db="EMBL/GenBank/DDBJ databases">
        <title>Bradyrhizobium strains diversity.</title>
        <authorList>
            <person name="Urquiaga M.C.O."/>
            <person name="Hungria M."/>
            <person name="Delamuta J.R.M."/>
            <person name="Klepa M.S."/>
        </authorList>
    </citation>
    <scope>NUCLEOTIDE SEQUENCE [LARGE SCALE GENOMIC DNA]</scope>
    <source>
        <strain evidence="2 3">CNPSo 3426</strain>
    </source>
</reference>
<dbReference type="EMBL" id="SPQS01000001">
    <property type="protein sequence ID" value="TFV80302.1"/>
    <property type="molecule type" value="Genomic_DNA"/>
</dbReference>
<dbReference type="CDD" id="cd00761">
    <property type="entry name" value="Glyco_tranf_GTA_type"/>
    <property type="match status" value="1"/>
</dbReference>
<dbReference type="PANTHER" id="PTHR43685:SF11">
    <property type="entry name" value="GLYCOSYLTRANSFERASE TAGX-RELATED"/>
    <property type="match status" value="1"/>
</dbReference>
<accession>A0A4Y9PLR4</accession>
<dbReference type="GO" id="GO:0016740">
    <property type="term" value="F:transferase activity"/>
    <property type="evidence" value="ECO:0007669"/>
    <property type="project" value="UniProtKB-KW"/>
</dbReference>
<proteinExistence type="predicted"/>
<evidence type="ECO:0000313" key="3">
    <source>
        <dbReference type="Proteomes" id="UP000297700"/>
    </source>
</evidence>
<dbReference type="Proteomes" id="UP000297700">
    <property type="component" value="Unassembled WGS sequence"/>
</dbReference>
<gene>
    <name evidence="2" type="ORF">E4K64_00225</name>
</gene>